<evidence type="ECO:0000256" key="3">
    <source>
        <dbReference type="ARBA" id="ARBA00023004"/>
    </source>
</evidence>
<dbReference type="InterPro" id="IPR033658">
    <property type="entry name" value="GRX_PICOT-like"/>
</dbReference>
<evidence type="ECO:0000256" key="2">
    <source>
        <dbReference type="ARBA" id="ARBA00022723"/>
    </source>
</evidence>
<evidence type="ECO:0000313" key="9">
    <source>
        <dbReference type="Proteomes" id="UP000076798"/>
    </source>
</evidence>
<dbReference type="Pfam" id="PF00462">
    <property type="entry name" value="Glutaredoxin"/>
    <property type="match status" value="1"/>
</dbReference>
<dbReference type="GO" id="GO:0015036">
    <property type="term" value="F:disulfide oxidoreductase activity"/>
    <property type="evidence" value="ECO:0007669"/>
    <property type="project" value="UniProtKB-ARBA"/>
</dbReference>
<evidence type="ECO:0000256" key="1">
    <source>
        <dbReference type="ARBA" id="ARBA00022714"/>
    </source>
</evidence>
<dbReference type="GO" id="GO:0005759">
    <property type="term" value="C:mitochondrial matrix"/>
    <property type="evidence" value="ECO:0007669"/>
    <property type="project" value="TreeGrafter"/>
</dbReference>
<dbReference type="Gene3D" id="3.40.30.10">
    <property type="entry name" value="Glutaredoxin"/>
    <property type="match status" value="1"/>
</dbReference>
<dbReference type="GO" id="GO:0044571">
    <property type="term" value="P:[2Fe-2S] cluster assembly"/>
    <property type="evidence" value="ECO:0007669"/>
    <property type="project" value="UniProtKB-ARBA"/>
</dbReference>
<dbReference type="InterPro" id="IPR004480">
    <property type="entry name" value="Monothiol_GRX-rel"/>
</dbReference>
<keyword evidence="2" id="KW-0479">Metal-binding</keyword>
<evidence type="ECO:0000259" key="7">
    <source>
        <dbReference type="Pfam" id="PF00462"/>
    </source>
</evidence>
<dbReference type="FunFam" id="3.40.30.10:FF:000005">
    <property type="entry name" value="Glutaredoxin 5"/>
    <property type="match status" value="1"/>
</dbReference>
<dbReference type="AlphaFoldDB" id="A0A166A2R1"/>
<keyword evidence="1" id="KW-0001">2Fe-2S</keyword>
<sequence>MFRSLLRSTTSGSRSVLAGHAALHPSSTLTSQLIAVRLLSTETRAAIQKAVDSSPMVVFMKGTPDQPQCGFSRAVVQIMELHGVIPEKVKTYNVLEDPELRNGIKEFSEWPTIPQVYVNGEFVGGCDIVLGLHQSGELEELLEKHEIIPKIPADAAPNPSS</sequence>
<protein>
    <recommendedName>
        <fullName evidence="6">Monothiol glutaredoxin-5, mitochondrial</fullName>
    </recommendedName>
</protein>
<dbReference type="OrthoDB" id="415696at2759"/>
<dbReference type="PANTHER" id="PTHR10293">
    <property type="entry name" value="GLUTAREDOXIN FAMILY MEMBER"/>
    <property type="match status" value="1"/>
</dbReference>
<accession>A0A166A2R1</accession>
<dbReference type="CDD" id="cd03028">
    <property type="entry name" value="GRX_PICOT_like"/>
    <property type="match status" value="1"/>
</dbReference>
<evidence type="ECO:0000256" key="6">
    <source>
        <dbReference type="ARBA" id="ARBA00067618"/>
    </source>
</evidence>
<dbReference type="EMBL" id="KV428161">
    <property type="protein sequence ID" value="KZT34901.1"/>
    <property type="molecule type" value="Genomic_DNA"/>
</dbReference>
<dbReference type="InterPro" id="IPR002109">
    <property type="entry name" value="Glutaredoxin"/>
</dbReference>
<evidence type="ECO:0000313" key="8">
    <source>
        <dbReference type="EMBL" id="KZT34901.1"/>
    </source>
</evidence>
<dbReference type="NCBIfam" id="TIGR00365">
    <property type="entry name" value="Grx4 family monothiol glutaredoxin"/>
    <property type="match status" value="1"/>
</dbReference>
<dbReference type="SUPFAM" id="SSF52833">
    <property type="entry name" value="Thioredoxin-like"/>
    <property type="match status" value="1"/>
</dbReference>
<keyword evidence="5" id="KW-0676">Redox-active center</keyword>
<keyword evidence="9" id="KW-1185">Reference proteome</keyword>
<dbReference type="PROSITE" id="PS51354">
    <property type="entry name" value="GLUTAREDOXIN_2"/>
    <property type="match status" value="1"/>
</dbReference>
<dbReference type="GO" id="GO:0051537">
    <property type="term" value="F:2 iron, 2 sulfur cluster binding"/>
    <property type="evidence" value="ECO:0007669"/>
    <property type="project" value="UniProtKB-KW"/>
</dbReference>
<dbReference type="Proteomes" id="UP000076798">
    <property type="component" value="Unassembled WGS sequence"/>
</dbReference>
<name>A0A166A2R1_9AGAM</name>
<keyword evidence="4" id="KW-0411">Iron-sulfur</keyword>
<organism evidence="8 9">
    <name type="scientific">Sistotremastrum suecicum HHB10207 ss-3</name>
    <dbReference type="NCBI Taxonomy" id="1314776"/>
    <lineage>
        <taxon>Eukaryota</taxon>
        <taxon>Fungi</taxon>
        <taxon>Dikarya</taxon>
        <taxon>Basidiomycota</taxon>
        <taxon>Agaricomycotina</taxon>
        <taxon>Agaricomycetes</taxon>
        <taxon>Sistotremastrales</taxon>
        <taxon>Sistotremastraceae</taxon>
        <taxon>Sistotremastrum</taxon>
    </lineage>
</organism>
<dbReference type="PANTHER" id="PTHR10293:SF16">
    <property type="entry name" value="GLUTAREDOXIN-RELATED PROTEIN 5, MITOCHONDRIAL"/>
    <property type="match status" value="1"/>
</dbReference>
<dbReference type="GO" id="GO:0046872">
    <property type="term" value="F:metal ion binding"/>
    <property type="evidence" value="ECO:0007669"/>
    <property type="project" value="UniProtKB-KW"/>
</dbReference>
<dbReference type="InterPro" id="IPR036249">
    <property type="entry name" value="Thioredoxin-like_sf"/>
</dbReference>
<dbReference type="STRING" id="1314776.A0A166A2R1"/>
<evidence type="ECO:0000256" key="4">
    <source>
        <dbReference type="ARBA" id="ARBA00023014"/>
    </source>
</evidence>
<gene>
    <name evidence="8" type="ORF">SISSUDRAFT_1026075</name>
</gene>
<proteinExistence type="predicted"/>
<keyword evidence="3" id="KW-0408">Iron</keyword>
<feature type="domain" description="Glutaredoxin" evidence="7">
    <location>
        <begin position="57"/>
        <end position="123"/>
    </location>
</feature>
<evidence type="ECO:0000256" key="5">
    <source>
        <dbReference type="ARBA" id="ARBA00023284"/>
    </source>
</evidence>
<reference evidence="8 9" key="1">
    <citation type="journal article" date="2016" name="Mol. Biol. Evol.">
        <title>Comparative Genomics of Early-Diverging Mushroom-Forming Fungi Provides Insights into the Origins of Lignocellulose Decay Capabilities.</title>
        <authorList>
            <person name="Nagy L.G."/>
            <person name="Riley R."/>
            <person name="Tritt A."/>
            <person name="Adam C."/>
            <person name="Daum C."/>
            <person name="Floudas D."/>
            <person name="Sun H."/>
            <person name="Yadav J.S."/>
            <person name="Pangilinan J."/>
            <person name="Larsson K.H."/>
            <person name="Matsuura K."/>
            <person name="Barry K."/>
            <person name="Labutti K."/>
            <person name="Kuo R."/>
            <person name="Ohm R.A."/>
            <person name="Bhattacharya S.S."/>
            <person name="Shirouzu T."/>
            <person name="Yoshinaga Y."/>
            <person name="Martin F.M."/>
            <person name="Grigoriev I.V."/>
            <person name="Hibbett D.S."/>
        </authorList>
    </citation>
    <scope>NUCLEOTIDE SEQUENCE [LARGE SCALE GENOMIC DNA]</scope>
    <source>
        <strain evidence="8 9">HHB10207 ss-3</strain>
    </source>
</reference>